<dbReference type="EMBL" id="CM007390">
    <property type="protein sequence ID" value="ONK56780.1"/>
    <property type="molecule type" value="Genomic_DNA"/>
</dbReference>
<evidence type="ECO:0000313" key="2">
    <source>
        <dbReference type="Proteomes" id="UP000243459"/>
    </source>
</evidence>
<accession>A0A5P1E2L7</accession>
<dbReference type="Proteomes" id="UP000243459">
    <property type="component" value="Chromosome 10"/>
</dbReference>
<dbReference type="PANTHER" id="PTHR33699">
    <property type="entry name" value="EXPRESSED PROTEIN"/>
    <property type="match status" value="1"/>
</dbReference>
<name>A0A5P1E2L7_ASPOF</name>
<dbReference type="OMA" id="WEYYDEI"/>
<dbReference type="OrthoDB" id="755325at2759"/>
<reference evidence="2" key="1">
    <citation type="journal article" date="2017" name="Nat. Commun.">
        <title>The asparagus genome sheds light on the origin and evolution of a young Y chromosome.</title>
        <authorList>
            <person name="Harkess A."/>
            <person name="Zhou J."/>
            <person name="Xu C."/>
            <person name="Bowers J.E."/>
            <person name="Van der Hulst R."/>
            <person name="Ayyampalayam S."/>
            <person name="Mercati F."/>
            <person name="Riccardi P."/>
            <person name="McKain M.R."/>
            <person name="Kakrana A."/>
            <person name="Tang H."/>
            <person name="Ray J."/>
            <person name="Groenendijk J."/>
            <person name="Arikit S."/>
            <person name="Mathioni S.M."/>
            <person name="Nakano M."/>
            <person name="Shan H."/>
            <person name="Telgmann-Rauber A."/>
            <person name="Kanno A."/>
            <person name="Yue Z."/>
            <person name="Chen H."/>
            <person name="Li W."/>
            <person name="Chen Y."/>
            <person name="Xu X."/>
            <person name="Zhang Y."/>
            <person name="Luo S."/>
            <person name="Chen H."/>
            <person name="Gao J."/>
            <person name="Mao Z."/>
            <person name="Pires J.C."/>
            <person name="Luo M."/>
            <person name="Kudrna D."/>
            <person name="Wing R.A."/>
            <person name="Meyers B.C."/>
            <person name="Yi K."/>
            <person name="Kong H."/>
            <person name="Lavrijsen P."/>
            <person name="Sunseri F."/>
            <person name="Falavigna A."/>
            <person name="Ye Y."/>
            <person name="Leebens-Mack J.H."/>
            <person name="Chen G."/>
        </authorList>
    </citation>
    <scope>NUCLEOTIDE SEQUENCE [LARGE SCALE GENOMIC DNA]</scope>
    <source>
        <strain evidence="2">cv. DH0086</strain>
    </source>
</reference>
<protein>
    <submittedName>
        <fullName evidence="1">Uncharacterized protein</fullName>
    </submittedName>
</protein>
<evidence type="ECO:0000313" key="1">
    <source>
        <dbReference type="EMBL" id="ONK56780.1"/>
    </source>
</evidence>
<dbReference type="PANTHER" id="PTHR33699:SF3">
    <property type="entry name" value="OS06G0347300 PROTEIN"/>
    <property type="match status" value="1"/>
</dbReference>
<organism evidence="1 2">
    <name type="scientific">Asparagus officinalis</name>
    <name type="common">Garden asparagus</name>
    <dbReference type="NCBI Taxonomy" id="4686"/>
    <lineage>
        <taxon>Eukaryota</taxon>
        <taxon>Viridiplantae</taxon>
        <taxon>Streptophyta</taxon>
        <taxon>Embryophyta</taxon>
        <taxon>Tracheophyta</taxon>
        <taxon>Spermatophyta</taxon>
        <taxon>Magnoliopsida</taxon>
        <taxon>Liliopsida</taxon>
        <taxon>Asparagales</taxon>
        <taxon>Asparagaceae</taxon>
        <taxon>Asparagoideae</taxon>
        <taxon>Asparagus</taxon>
    </lineage>
</organism>
<gene>
    <name evidence="1" type="ORF">A4U43_C10F12850</name>
</gene>
<proteinExistence type="predicted"/>
<sequence length="127" mass="15034">MRMNGYVSYGHWEFCDGIPVTRYLEPVVHSKRVHFFHEKDEDLFKVHASVKPVSCYRYNDQRKNGRDQEKQIKRRKQNGACYAGIRQPKAVDEDLYKIPPELLYQLPKRKRMLGNFLSGCLRLDCIA</sequence>
<keyword evidence="2" id="KW-1185">Reference proteome</keyword>
<dbReference type="Gramene" id="ONK56780">
    <property type="protein sequence ID" value="ONK56780"/>
    <property type="gene ID" value="A4U43_C10F12850"/>
</dbReference>
<dbReference type="AlphaFoldDB" id="A0A5P1E2L7"/>